<organism evidence="2 3">
    <name type="scientific">Roseomonas mucosa</name>
    <dbReference type="NCBI Taxonomy" id="207340"/>
    <lineage>
        <taxon>Bacteria</taxon>
        <taxon>Pseudomonadati</taxon>
        <taxon>Pseudomonadota</taxon>
        <taxon>Alphaproteobacteria</taxon>
        <taxon>Acetobacterales</taxon>
        <taxon>Roseomonadaceae</taxon>
        <taxon>Roseomonas</taxon>
    </lineage>
</organism>
<keyword evidence="1" id="KW-0472">Membrane</keyword>
<evidence type="ECO:0000256" key="1">
    <source>
        <dbReference type="SAM" id="Phobius"/>
    </source>
</evidence>
<evidence type="ECO:0000313" key="2">
    <source>
        <dbReference type="EMBL" id="ONH81140.1"/>
    </source>
</evidence>
<feature type="transmembrane region" description="Helical" evidence="1">
    <location>
        <begin position="16"/>
        <end position="37"/>
    </location>
</feature>
<reference evidence="2" key="1">
    <citation type="submission" date="2016-12" db="EMBL/GenBank/DDBJ databases">
        <title>Draft genome sequence of Roseomonas mucosa strain AU37, isolated from a peripheral intravenous catheter.</title>
        <authorList>
            <person name="Choudhury M.A."/>
            <person name="Sidjabat H.E."/>
            <person name="Wailan A.M."/>
            <person name="Zhang L."/>
            <person name="Marsh N.M."/>
            <person name="Rickard C.M."/>
            <person name="Davies M."/>
            <person name="Mcmillan D.J."/>
        </authorList>
    </citation>
    <scope>NUCLEOTIDE SEQUENCE [LARGE SCALE GENOMIC DNA]</scope>
    <source>
        <strain evidence="2">AU37</strain>
    </source>
</reference>
<keyword evidence="3" id="KW-1185">Reference proteome</keyword>
<gene>
    <name evidence="2" type="ORF">APZ41_021510</name>
</gene>
<sequence>MVRSPRDGERAVTRSALRLAAALLPLTLPGCAVWSFMLGSPRIHDLRFESIEVTDLRDHPEFWSASDRLPSQPMPTLLVRFSTAHDLAAIYADGGHTIFADLSICTEGRFDENRLLTGDTFVYDEQGYVMNTLGRPPSQQRRADGLIVSYFFPDIVSQAGKYSVGLEPDPRYVTRDLRRDPADLCFHLLGGTMAFTSYTSNTAIIPAEALRAAFARRRVP</sequence>
<proteinExistence type="predicted"/>
<dbReference type="AlphaFoldDB" id="A0A1S8D0J4"/>
<evidence type="ECO:0000313" key="3">
    <source>
        <dbReference type="Proteomes" id="UP000054844"/>
    </source>
</evidence>
<accession>A0A1S8D0J4</accession>
<dbReference type="EMBL" id="LLWF02000188">
    <property type="protein sequence ID" value="ONH81140.1"/>
    <property type="molecule type" value="Genomic_DNA"/>
</dbReference>
<name>A0A1S8D0J4_9PROT</name>
<dbReference type="RefSeq" id="WP_058389967.1">
    <property type="nucleotide sequence ID" value="NZ_JAVVDP010000005.1"/>
</dbReference>
<keyword evidence="1" id="KW-1133">Transmembrane helix</keyword>
<dbReference type="Proteomes" id="UP000054844">
    <property type="component" value="Unassembled WGS sequence"/>
</dbReference>
<protein>
    <submittedName>
        <fullName evidence="2">Uncharacterized protein</fullName>
    </submittedName>
</protein>
<keyword evidence="1" id="KW-0812">Transmembrane</keyword>
<comment type="caution">
    <text evidence="2">The sequence shown here is derived from an EMBL/GenBank/DDBJ whole genome shotgun (WGS) entry which is preliminary data.</text>
</comment>